<evidence type="ECO:0000256" key="1">
    <source>
        <dbReference type="SAM" id="MobiDB-lite"/>
    </source>
</evidence>
<protein>
    <submittedName>
        <fullName evidence="2">Uncharacterized protein</fullName>
    </submittedName>
</protein>
<feature type="compositionally biased region" description="Basic and acidic residues" evidence="1">
    <location>
        <begin position="65"/>
        <end position="83"/>
    </location>
</feature>
<gene>
    <name evidence="2" type="ORF">AAW00_13615</name>
</gene>
<feature type="region of interest" description="Disordered" evidence="1">
    <location>
        <begin position="53"/>
        <end position="83"/>
    </location>
</feature>
<accession>A0A0G9MT01</accession>
<evidence type="ECO:0000313" key="2">
    <source>
        <dbReference type="EMBL" id="KLE32458.1"/>
    </source>
</evidence>
<dbReference type="EMBL" id="LBHB01000004">
    <property type="protein sequence ID" value="KLE32458.1"/>
    <property type="molecule type" value="Genomic_DNA"/>
</dbReference>
<keyword evidence="3" id="KW-1185">Reference proteome</keyword>
<proteinExistence type="predicted"/>
<dbReference type="RefSeq" id="WP_047004972.1">
    <property type="nucleotide sequence ID" value="NZ_LBHB01000004.1"/>
</dbReference>
<sequence>MACLLFRDLSVEQPHQRSGFVVALGSFGFRWLEIFRERLQQLSPGEVFAVPTSHNRRVSGGSEASGDKQREAAWRRFPESVRI</sequence>
<evidence type="ECO:0000313" key="3">
    <source>
        <dbReference type="Proteomes" id="UP000053464"/>
    </source>
</evidence>
<dbReference type="Proteomes" id="UP000053464">
    <property type="component" value="Unassembled WGS sequence"/>
</dbReference>
<reference evidence="2 3" key="1">
    <citation type="submission" date="2015-04" db="EMBL/GenBank/DDBJ databases">
        <title>The draft genome sequence of Erythrobacter luteus KA37.</title>
        <authorList>
            <person name="Zhuang L."/>
            <person name="Liu Y."/>
            <person name="Shao Z."/>
        </authorList>
    </citation>
    <scope>NUCLEOTIDE SEQUENCE [LARGE SCALE GENOMIC DNA]</scope>
    <source>
        <strain evidence="2 3">KA37</strain>
    </source>
</reference>
<name>A0A0G9MT01_9SPHN</name>
<comment type="caution">
    <text evidence="2">The sequence shown here is derived from an EMBL/GenBank/DDBJ whole genome shotgun (WGS) entry which is preliminary data.</text>
</comment>
<dbReference type="AlphaFoldDB" id="A0A0G9MT01"/>
<organism evidence="2 3">
    <name type="scientific">Aurantiacibacter luteus</name>
    <dbReference type="NCBI Taxonomy" id="1581420"/>
    <lineage>
        <taxon>Bacteria</taxon>
        <taxon>Pseudomonadati</taxon>
        <taxon>Pseudomonadota</taxon>
        <taxon>Alphaproteobacteria</taxon>
        <taxon>Sphingomonadales</taxon>
        <taxon>Erythrobacteraceae</taxon>
        <taxon>Aurantiacibacter</taxon>
    </lineage>
</organism>